<reference evidence="11 12" key="1">
    <citation type="journal article" date="2025" name="Anaerobe">
        <title>Description of Anaerococcus kampingiae sp. nov., Anaerococcus groningensis sp. nov., Anaerococcus martiniensis sp. nov., and Anaerococcus cruorum sp. nov., isolated from human clinical specimens.</title>
        <authorList>
            <person name="Boiten K.E."/>
            <person name="Meijer J."/>
            <person name="van Wezel E.M."/>
            <person name="Veloo A.C.M."/>
        </authorList>
    </citation>
    <scope>NUCLEOTIDE SEQUENCE [LARGE SCALE GENOMIC DNA]</scope>
    <source>
        <strain evidence="11 12">ENR1011</strain>
    </source>
</reference>
<evidence type="ECO:0000256" key="9">
    <source>
        <dbReference type="RuleBase" id="RU003756"/>
    </source>
</evidence>
<evidence type="ECO:0000256" key="4">
    <source>
        <dbReference type="ARBA" id="ARBA00022840"/>
    </source>
</evidence>
<dbReference type="SUPFAM" id="SSF55271">
    <property type="entry name" value="DNA repair protein MutS, domain I"/>
    <property type="match status" value="1"/>
</dbReference>
<dbReference type="Gene3D" id="3.40.1170.10">
    <property type="entry name" value="DNA repair protein MutS, domain I"/>
    <property type="match status" value="1"/>
</dbReference>
<dbReference type="SUPFAM" id="SSF52540">
    <property type="entry name" value="P-loop containing nucleoside triphosphate hydrolases"/>
    <property type="match status" value="1"/>
</dbReference>
<evidence type="ECO:0000256" key="6">
    <source>
        <dbReference type="ARBA" id="ARBA00023204"/>
    </source>
</evidence>
<dbReference type="Pfam" id="PF05190">
    <property type="entry name" value="MutS_IV"/>
    <property type="match status" value="1"/>
</dbReference>
<dbReference type="SMART" id="SM00534">
    <property type="entry name" value="MUTSac"/>
    <property type="match status" value="1"/>
</dbReference>
<keyword evidence="4 7" id="KW-0067">ATP-binding</keyword>
<dbReference type="InterPro" id="IPR007860">
    <property type="entry name" value="DNA_mmatch_repair_MutS_con_dom"/>
</dbReference>
<evidence type="ECO:0000313" key="12">
    <source>
        <dbReference type="Proteomes" id="UP001637993"/>
    </source>
</evidence>
<dbReference type="PIRSF" id="PIRSF037677">
    <property type="entry name" value="DNA_mis_repair_Msh6"/>
    <property type="match status" value="1"/>
</dbReference>
<dbReference type="InterPro" id="IPR007696">
    <property type="entry name" value="DNA_mismatch_repair_MutS_core"/>
</dbReference>
<dbReference type="SUPFAM" id="SSF53150">
    <property type="entry name" value="DNA repair protein MutS, domain II"/>
    <property type="match status" value="1"/>
</dbReference>
<dbReference type="InterPro" id="IPR000432">
    <property type="entry name" value="DNA_mismatch_repair_MutS_C"/>
</dbReference>
<dbReference type="NCBIfam" id="NF003810">
    <property type="entry name" value="PRK05399.1"/>
    <property type="match status" value="1"/>
</dbReference>
<keyword evidence="12" id="KW-1185">Reference proteome</keyword>
<keyword evidence="3 7" id="KW-0227">DNA damage</keyword>
<evidence type="ECO:0000256" key="2">
    <source>
        <dbReference type="ARBA" id="ARBA00022741"/>
    </source>
</evidence>
<dbReference type="InterPro" id="IPR007695">
    <property type="entry name" value="DNA_mismatch_repair_MutS-lik_N"/>
</dbReference>
<dbReference type="InterPro" id="IPR045076">
    <property type="entry name" value="MutS"/>
</dbReference>
<proteinExistence type="inferred from homology"/>
<dbReference type="InterPro" id="IPR016151">
    <property type="entry name" value="DNA_mismatch_repair_MutS_N"/>
</dbReference>
<dbReference type="CDD" id="cd03284">
    <property type="entry name" value="ABC_MutS1"/>
    <property type="match status" value="1"/>
</dbReference>
<keyword evidence="5 7" id="KW-0238">DNA-binding</keyword>
<dbReference type="PANTHER" id="PTHR11361">
    <property type="entry name" value="DNA MISMATCH REPAIR PROTEIN MUTS FAMILY MEMBER"/>
    <property type="match status" value="1"/>
</dbReference>
<dbReference type="Proteomes" id="UP001637993">
    <property type="component" value="Unassembled WGS sequence"/>
</dbReference>
<dbReference type="PROSITE" id="PS00486">
    <property type="entry name" value="DNA_MISMATCH_REPAIR_2"/>
    <property type="match status" value="1"/>
</dbReference>
<keyword evidence="6 7" id="KW-0234">DNA repair</keyword>
<keyword evidence="2 7" id="KW-0547">Nucleotide-binding</keyword>
<dbReference type="SUPFAM" id="SSF48334">
    <property type="entry name" value="DNA repair protein MutS, domain III"/>
    <property type="match status" value="1"/>
</dbReference>
<comment type="function">
    <text evidence="7">This protein is involved in the repair of mismatches in DNA. It is possible that it carries out the mismatch recognition step. This protein has a weak ATPase activity.</text>
</comment>
<sequence length="869" mass="99004">MKDNFTYEKLTPMLKHYVDVKNNFKDALLLYRVGDFYETFFDDAIITSKALGLTLTGKECGHDKKAPMCGVPHHVIDNYVNKLVKKGYKVALCDQIEDPKQAKGLVKRAITRVITPGTITDMESLDNRENNYLLSIFQNNFGLSLSYCDISTGAIFTIELKGSDDFIAKQAIDQIEKINPSEIIINENYKLKSLAKYLNQNSNIFINYINDDARYEKRADTIIEYLGNDNLLKIEDKRLSIVSLANLLDYIYKFYDENLKHINNIEVLEISNYLELEANTRNNLELHRNLNNNTKDDTVLKILDQADTVMGSRIINEWLERPLVDLDKINRRLDIVEYFNTNPIDSQNISNFLNDIYDLERLVGKISYKRANARDLISLKNSLKNIPDLKKYLEKSKDQNIKNLGLNLPEVNSLYKILEEAIVDDPPISITEGGIIKIGFNKYLDDLKNESENALGKLAEYESQEREKTGIKNYKIVFNKNNGYSIEITKSNLDKVPDTYIRKQTLKNQERYTTETLETLSNLIIGGKDKVNDLEYQIFNEVRDEILNQTLMIQSLAKMIANIDGLNTLARVAANNDYVRPKLNNNNEIIIKGGRHPVIEKNLKENEFIANDTEIGQKDNIIQIITGPNMAGKSTYMRQMAIIIILAQMGSFVPASFAEIGICDKVFTRIGASDNISKGESTFMLEMNEVSNILKNATANSFVILDEVGRGTSSDDGLSIAMALVEYISKVKKFKTVFATHFHELTILENELNNVVNLKIEILNDDDNLVFLRKIKRGKSNRSYGIEVAKLSGLPDEVIKNAQKFMEKIDGDEIFNLDKSTDLKETLDQINNDKIDDIKTLTTDININELTPIEAITKLNDLVERINKL</sequence>
<dbReference type="Pfam" id="PF01624">
    <property type="entry name" value="MutS_I"/>
    <property type="match status" value="1"/>
</dbReference>
<dbReference type="PANTHER" id="PTHR11361:SF34">
    <property type="entry name" value="DNA MISMATCH REPAIR PROTEIN MSH1, MITOCHONDRIAL"/>
    <property type="match status" value="1"/>
</dbReference>
<dbReference type="Gene3D" id="3.30.420.110">
    <property type="entry name" value="MutS, connector domain"/>
    <property type="match status" value="1"/>
</dbReference>
<protein>
    <recommendedName>
        <fullName evidence="7 8">DNA mismatch repair protein MutS</fullName>
    </recommendedName>
</protein>
<name>A0ABW9N2B8_9FIRM</name>
<dbReference type="SMART" id="SM00533">
    <property type="entry name" value="MUTSd"/>
    <property type="match status" value="1"/>
</dbReference>
<dbReference type="InterPro" id="IPR027417">
    <property type="entry name" value="P-loop_NTPase"/>
</dbReference>
<feature type="binding site" evidence="7">
    <location>
        <begin position="627"/>
        <end position="634"/>
    </location>
    <ligand>
        <name>ATP</name>
        <dbReference type="ChEBI" id="CHEBI:30616"/>
    </ligand>
</feature>
<dbReference type="InterPro" id="IPR005748">
    <property type="entry name" value="DNA_mismatch_repair_MutS"/>
</dbReference>
<dbReference type="Gene3D" id="1.10.1420.10">
    <property type="match status" value="2"/>
</dbReference>
<gene>
    <name evidence="7 11" type="primary">mutS</name>
    <name evidence="11" type="ORF">AB9Q04_07810</name>
</gene>
<dbReference type="Pfam" id="PF00488">
    <property type="entry name" value="MutS_V"/>
    <property type="match status" value="1"/>
</dbReference>
<evidence type="ECO:0000259" key="10">
    <source>
        <dbReference type="PROSITE" id="PS00486"/>
    </source>
</evidence>
<evidence type="ECO:0000256" key="3">
    <source>
        <dbReference type="ARBA" id="ARBA00022763"/>
    </source>
</evidence>
<dbReference type="Pfam" id="PF05192">
    <property type="entry name" value="MutS_III"/>
    <property type="match status" value="1"/>
</dbReference>
<dbReference type="InterPro" id="IPR007861">
    <property type="entry name" value="DNA_mismatch_repair_MutS_clamp"/>
</dbReference>
<dbReference type="InterPro" id="IPR036187">
    <property type="entry name" value="DNA_mismatch_repair_MutS_sf"/>
</dbReference>
<comment type="similarity">
    <text evidence="1 7 9">Belongs to the DNA mismatch repair MutS family.</text>
</comment>
<feature type="domain" description="DNA mismatch repair proteins mutS family" evidence="10">
    <location>
        <begin position="701"/>
        <end position="717"/>
    </location>
</feature>
<dbReference type="Pfam" id="PF05188">
    <property type="entry name" value="MutS_II"/>
    <property type="match status" value="1"/>
</dbReference>
<evidence type="ECO:0000313" key="11">
    <source>
        <dbReference type="EMBL" id="MFO3718229.1"/>
    </source>
</evidence>
<dbReference type="InterPro" id="IPR017261">
    <property type="entry name" value="DNA_mismatch_repair_MutS/MSH"/>
</dbReference>
<comment type="caution">
    <text evidence="11">The sequence shown here is derived from an EMBL/GenBank/DDBJ whole genome shotgun (WGS) entry which is preliminary data.</text>
</comment>
<dbReference type="RefSeq" id="WP_410024780.1">
    <property type="nucleotide sequence ID" value="NZ_JBGMEG010000014.1"/>
</dbReference>
<evidence type="ECO:0000256" key="5">
    <source>
        <dbReference type="ARBA" id="ARBA00023125"/>
    </source>
</evidence>
<dbReference type="InterPro" id="IPR036678">
    <property type="entry name" value="MutS_con_dom_sf"/>
</dbReference>
<evidence type="ECO:0000256" key="1">
    <source>
        <dbReference type="ARBA" id="ARBA00006271"/>
    </source>
</evidence>
<organism evidence="11 12">
    <name type="scientific">Anaerococcus groningensis</name>
    <dbReference type="NCBI Taxonomy" id="3115616"/>
    <lineage>
        <taxon>Bacteria</taxon>
        <taxon>Bacillati</taxon>
        <taxon>Bacillota</taxon>
        <taxon>Tissierellia</taxon>
        <taxon>Tissierellales</taxon>
        <taxon>Peptoniphilaceae</taxon>
        <taxon>Anaerococcus</taxon>
    </lineage>
</organism>
<evidence type="ECO:0000256" key="8">
    <source>
        <dbReference type="NCBIfam" id="TIGR01070"/>
    </source>
</evidence>
<dbReference type="HAMAP" id="MF_00096">
    <property type="entry name" value="MutS"/>
    <property type="match status" value="1"/>
</dbReference>
<accession>A0ABW9N2B8</accession>
<dbReference type="NCBIfam" id="TIGR01070">
    <property type="entry name" value="mutS1"/>
    <property type="match status" value="1"/>
</dbReference>
<dbReference type="EMBL" id="JBGMEG010000014">
    <property type="protein sequence ID" value="MFO3718229.1"/>
    <property type="molecule type" value="Genomic_DNA"/>
</dbReference>
<evidence type="ECO:0000256" key="7">
    <source>
        <dbReference type="HAMAP-Rule" id="MF_00096"/>
    </source>
</evidence>
<dbReference type="Gene3D" id="3.40.50.300">
    <property type="entry name" value="P-loop containing nucleotide triphosphate hydrolases"/>
    <property type="match status" value="1"/>
</dbReference>